<comment type="caution">
    <text evidence="2">The sequence shown here is derived from an EMBL/GenBank/DDBJ whole genome shotgun (WGS) entry which is preliminary data.</text>
</comment>
<reference evidence="2" key="1">
    <citation type="submission" date="2023-10" db="EMBL/GenBank/DDBJ databases">
        <authorList>
            <person name="Chen Y."/>
            <person name="Shah S."/>
            <person name="Dougan E. K."/>
            <person name="Thang M."/>
            <person name="Chan C."/>
        </authorList>
    </citation>
    <scope>NUCLEOTIDE SEQUENCE [LARGE SCALE GENOMIC DNA]</scope>
</reference>
<evidence type="ECO:0000256" key="1">
    <source>
        <dbReference type="SAM" id="MobiDB-lite"/>
    </source>
</evidence>
<proteinExistence type="predicted"/>
<gene>
    <name evidence="2" type="ORF">PCOR1329_LOCUS82360</name>
</gene>
<feature type="region of interest" description="Disordered" evidence="1">
    <location>
        <begin position="611"/>
        <end position="675"/>
    </location>
</feature>
<sequence>MSASDAAAGDHAGSTEVDALTQATQHSHRPIELDGSGSQSASVDTAAATIPAALPNLNGGNCLQVSAQPLSQDTLMEIIRKQEEALRQMKEQMAQGQRDQQSQPPMQIEGSANVAHQAPPQPPSPLQQVEVVEVQDSSPESNGVEQNLPTDDEELLRAMDESAKSEAEKVEQEEKLRQDMNMAINLSEEDARKKGVEVPADRDPEAAASTDPQGSKVSRLPQPEPASSAGSSASGQCQDAQGPPTASQVEELLQKAVAEQRERQLEAQEQVSAGGSKRERQPEIPPADLETLPFETPPKTRKDHFLALQARMNKVEDRQVGSTIPPTLTIKLTASGEDQLTLSGKVDELATHAMLMECLHSDELGSFVEERGFTVESMDAKHCAVKFGSDAKVDMPGQEEAVDAAMDKALDELDTSQWNPKAQAEHQLWQRTRASGFNFNANGAKGNPMASRFRRACEKDPDGLGADYKAKEGGTDEAAAFRAKWAREKYGNYREGKIKRETYTKTSWKQGQYIPIGRVAHLATRIAIQRLQLGPPWFYYDSVTKSIRILYVTEGYSEAFEQAWIKYQEWASDDVESAVTKRRRLEGRMGTQAEGPALAASAPVEDKGNAAVAGAGVDKSKTVPIEEEARTSTKRHASSKETGSGAPEPEPATKKPKRATKGQHAQAPPEPRAADSIKELMVAAKKTISKYQQCLSQCITIERSINKDPKWKWGSTDSDAQNLLADYDKMNEFLAQESNVNRLITEDLGKVRKSLGDLDFSAALQKLQTLDVMVQGLMTLSGTVQEIFAVKCSKH</sequence>
<feature type="compositionally biased region" description="Low complexity" evidence="1">
    <location>
        <begin position="226"/>
        <end position="235"/>
    </location>
</feature>
<dbReference type="Proteomes" id="UP001189429">
    <property type="component" value="Unassembled WGS sequence"/>
</dbReference>
<feature type="region of interest" description="Disordered" evidence="1">
    <location>
        <begin position="87"/>
        <end position="298"/>
    </location>
</feature>
<feature type="region of interest" description="Disordered" evidence="1">
    <location>
        <begin position="1"/>
        <end position="44"/>
    </location>
</feature>
<keyword evidence="3" id="KW-1185">Reference proteome</keyword>
<feature type="compositionally biased region" description="Basic and acidic residues" evidence="1">
    <location>
        <begin position="155"/>
        <end position="178"/>
    </location>
</feature>
<feature type="compositionally biased region" description="Low complexity" evidence="1">
    <location>
        <begin position="1"/>
        <end position="14"/>
    </location>
</feature>
<protein>
    <submittedName>
        <fullName evidence="2">Uncharacterized protein</fullName>
    </submittedName>
</protein>
<accession>A0ABN9Y865</accession>
<feature type="compositionally biased region" description="Polar residues" evidence="1">
    <location>
        <begin position="236"/>
        <end position="248"/>
    </location>
</feature>
<feature type="compositionally biased region" description="Basic and acidic residues" evidence="1">
    <location>
        <begin position="189"/>
        <end position="205"/>
    </location>
</feature>
<organism evidence="2 3">
    <name type="scientific">Prorocentrum cordatum</name>
    <dbReference type="NCBI Taxonomy" id="2364126"/>
    <lineage>
        <taxon>Eukaryota</taxon>
        <taxon>Sar</taxon>
        <taxon>Alveolata</taxon>
        <taxon>Dinophyceae</taxon>
        <taxon>Prorocentrales</taxon>
        <taxon>Prorocentraceae</taxon>
        <taxon>Prorocentrum</taxon>
    </lineage>
</organism>
<feature type="compositionally biased region" description="Polar residues" evidence="1">
    <location>
        <begin position="94"/>
        <end position="105"/>
    </location>
</feature>
<name>A0ABN9Y865_9DINO</name>
<dbReference type="EMBL" id="CAUYUJ010021837">
    <property type="protein sequence ID" value="CAK0907299.1"/>
    <property type="molecule type" value="Genomic_DNA"/>
</dbReference>
<feature type="compositionally biased region" description="Low complexity" evidence="1">
    <location>
        <begin position="126"/>
        <end position="141"/>
    </location>
</feature>
<evidence type="ECO:0000313" key="2">
    <source>
        <dbReference type="EMBL" id="CAK0907299.1"/>
    </source>
</evidence>
<evidence type="ECO:0000313" key="3">
    <source>
        <dbReference type="Proteomes" id="UP001189429"/>
    </source>
</evidence>